<dbReference type="GO" id="GO:0005783">
    <property type="term" value="C:endoplasmic reticulum"/>
    <property type="evidence" value="ECO:0007669"/>
    <property type="project" value="EnsemblPlants"/>
</dbReference>
<dbReference type="OrthoDB" id="512148at2759"/>
<gene>
    <name evidence="1" type="ORF">EJB05_32083</name>
</gene>
<reference evidence="1 2" key="1">
    <citation type="journal article" date="2019" name="Sci. Rep.">
        <title>A high-quality genome of Eragrostis curvula grass provides insights into Poaceae evolution and supports new strategies to enhance forage quality.</title>
        <authorList>
            <person name="Carballo J."/>
            <person name="Santos B.A.C.M."/>
            <person name="Zappacosta D."/>
            <person name="Garbus I."/>
            <person name="Selva J.P."/>
            <person name="Gallo C.A."/>
            <person name="Diaz A."/>
            <person name="Albertini E."/>
            <person name="Caccamo M."/>
            <person name="Echenique V."/>
        </authorList>
    </citation>
    <scope>NUCLEOTIDE SEQUENCE [LARGE SCALE GENOMIC DNA]</scope>
    <source>
        <strain evidence="2">cv. Victoria</strain>
        <tissue evidence="1">Leaf</tissue>
    </source>
</reference>
<organism evidence="1 2">
    <name type="scientific">Eragrostis curvula</name>
    <name type="common">weeping love grass</name>
    <dbReference type="NCBI Taxonomy" id="38414"/>
    <lineage>
        <taxon>Eukaryota</taxon>
        <taxon>Viridiplantae</taxon>
        <taxon>Streptophyta</taxon>
        <taxon>Embryophyta</taxon>
        <taxon>Tracheophyta</taxon>
        <taxon>Spermatophyta</taxon>
        <taxon>Magnoliopsida</taxon>
        <taxon>Liliopsida</taxon>
        <taxon>Poales</taxon>
        <taxon>Poaceae</taxon>
        <taxon>PACMAD clade</taxon>
        <taxon>Chloridoideae</taxon>
        <taxon>Eragrostideae</taxon>
        <taxon>Eragrostidinae</taxon>
        <taxon>Eragrostis</taxon>
    </lineage>
</organism>
<dbReference type="InterPro" id="IPR022244">
    <property type="entry name" value="DUF3769"/>
</dbReference>
<dbReference type="Gramene" id="TVU22391">
    <property type="protein sequence ID" value="TVU22391"/>
    <property type="gene ID" value="EJB05_32083"/>
</dbReference>
<sequence length="476" mass="53454">MLRRMRWMTDEDGQWELDAETPVTMEGTARPVPGDPLPLGLSRGPRVTRPKQLDFLHCFMASPLVPSFSASLDGLFVHHAHILHLAHNWSCTILEQIHVQKLVSVVKEKLANRQEEAWSKDLRKHLHDVMSFGIGTELLITPDTTLLLELYDIKKGDRGKAIFHHKAKNLDALKLFGIPLLPHQNLTFQASWPGLFVDKKGAYWDVPLSLSADLASVGSSSGLSYQLLLQQNSGEPKCFGGDGTSDVPVALLPGLCAKAAISIKKSIDVWRRKEDKLKNVQPYDIFLSDSHVSFTGIVGAVASGYFGDCSKRVSTRDETRKSNAFRMFDERKKFAAFSDLFASVHFTAQYGNFQRLFLDLTRASARFDISSGSLFLRGASRLAQDFFFSRRPDIETFCDVCPDVVVSLQQQIIGPFSFRVESSVTIDPRRQDHFVRVDDSVFAIDWALKVLGSAKATAWYSPKHQEAMVELRFFET</sequence>
<dbReference type="GO" id="GO:0009707">
    <property type="term" value="C:chloroplast outer membrane"/>
    <property type="evidence" value="ECO:0007669"/>
    <property type="project" value="EnsemblPlants"/>
</dbReference>
<dbReference type="GO" id="GO:0034196">
    <property type="term" value="P:acylglycerol transport"/>
    <property type="evidence" value="ECO:0007669"/>
    <property type="project" value="EnsemblPlants"/>
</dbReference>
<keyword evidence="2" id="KW-1185">Reference proteome</keyword>
<proteinExistence type="predicted"/>
<dbReference type="InterPro" id="IPR044160">
    <property type="entry name" value="TGD4-like"/>
</dbReference>
<dbReference type="Proteomes" id="UP000324897">
    <property type="component" value="Unassembled WGS sequence"/>
</dbReference>
<dbReference type="GO" id="GO:1990052">
    <property type="term" value="P:ER to chloroplast lipid transport"/>
    <property type="evidence" value="ECO:0007669"/>
    <property type="project" value="EnsemblPlants"/>
</dbReference>
<dbReference type="GO" id="GO:0042803">
    <property type="term" value="F:protein homodimerization activity"/>
    <property type="evidence" value="ECO:0007669"/>
    <property type="project" value="EnsemblPlants"/>
</dbReference>
<evidence type="ECO:0000313" key="1">
    <source>
        <dbReference type="EMBL" id="TVU22391.1"/>
    </source>
</evidence>
<evidence type="ECO:0000313" key="2">
    <source>
        <dbReference type="Proteomes" id="UP000324897"/>
    </source>
</evidence>
<name>A0A5J9UGM0_9POAL</name>
<dbReference type="PANTHER" id="PTHR34954">
    <property type="entry name" value="EXPRESSED PROTEIN"/>
    <property type="match status" value="1"/>
</dbReference>
<comment type="caution">
    <text evidence="1">The sequence shown here is derived from an EMBL/GenBank/DDBJ whole genome shotgun (WGS) entry which is preliminary data.</text>
</comment>
<dbReference type="EMBL" id="RWGY01000026">
    <property type="protein sequence ID" value="TVU22391.1"/>
    <property type="molecule type" value="Genomic_DNA"/>
</dbReference>
<dbReference type="AlphaFoldDB" id="A0A5J9UGM0"/>
<protein>
    <recommendedName>
        <fullName evidence="3">Protein TRIGALACTOSYLDIACYLGLYCEROL 4, chloroplastic</fullName>
    </recommendedName>
</protein>
<dbReference type="PANTHER" id="PTHR34954:SF4">
    <property type="entry name" value="PROTEIN TRIGALACTOSYLDIACYLGLYCEROL 4, CHLOROPLASTIC"/>
    <property type="match status" value="1"/>
</dbReference>
<accession>A0A5J9UGM0</accession>
<evidence type="ECO:0008006" key="3">
    <source>
        <dbReference type="Google" id="ProtNLM"/>
    </source>
</evidence>
<dbReference type="Pfam" id="PF12600">
    <property type="entry name" value="DUF3769"/>
    <property type="match status" value="1"/>
</dbReference>
<dbReference type="GO" id="GO:0070300">
    <property type="term" value="F:phosphatidic acid binding"/>
    <property type="evidence" value="ECO:0007669"/>
    <property type="project" value="EnsemblPlants"/>
</dbReference>